<protein>
    <recommendedName>
        <fullName evidence="7">Peptidase S8/S53 domain-containing protein</fullName>
    </recommendedName>
</protein>
<dbReference type="PRINTS" id="PR00723">
    <property type="entry name" value="SUBTILISIN"/>
</dbReference>
<evidence type="ECO:0000256" key="4">
    <source>
        <dbReference type="ARBA" id="ARBA00022825"/>
    </source>
</evidence>
<evidence type="ECO:0000256" key="5">
    <source>
        <dbReference type="PROSITE-ProRule" id="PRU01240"/>
    </source>
</evidence>
<comment type="caution">
    <text evidence="8">The sequence shown here is derived from an EMBL/GenBank/DDBJ whole genome shotgun (WGS) entry which is preliminary data.</text>
</comment>
<dbReference type="FunFam" id="3.40.50.200:FF:000016">
    <property type="entry name" value="Proprotein convertase subtilisin/kexin type 9"/>
    <property type="match status" value="1"/>
</dbReference>
<accession>A0A8J1TUE4</accession>
<evidence type="ECO:0000259" key="7">
    <source>
        <dbReference type="Pfam" id="PF00082"/>
    </source>
</evidence>
<dbReference type="Gene3D" id="3.40.50.200">
    <property type="entry name" value="Peptidase S8/S53 domain"/>
    <property type="match status" value="1"/>
</dbReference>
<feature type="active site" description="Charge relay system" evidence="5">
    <location>
        <position position="495"/>
    </location>
</feature>
<dbReference type="InterPro" id="IPR036852">
    <property type="entry name" value="Peptidase_S8/S53_dom_sf"/>
</dbReference>
<gene>
    <name evidence="8" type="ORF">OFUS_LOCUS20239</name>
</gene>
<dbReference type="PROSITE" id="PS00137">
    <property type="entry name" value="SUBTILASE_HIS"/>
    <property type="match status" value="1"/>
</dbReference>
<dbReference type="SUPFAM" id="SSF52743">
    <property type="entry name" value="Subtilisin-like"/>
    <property type="match status" value="1"/>
</dbReference>
<dbReference type="InterPro" id="IPR034193">
    <property type="entry name" value="PCSK9_ProteinaseK-like"/>
</dbReference>
<keyword evidence="4 5" id="KW-0720">Serine protease</keyword>
<dbReference type="AlphaFoldDB" id="A0A8J1TUE4"/>
<dbReference type="OrthoDB" id="206201at2759"/>
<dbReference type="InterPro" id="IPR050131">
    <property type="entry name" value="Peptidase_S8_subtilisin-like"/>
</dbReference>
<dbReference type="PANTHER" id="PTHR43806">
    <property type="entry name" value="PEPTIDASE S8"/>
    <property type="match status" value="1"/>
</dbReference>
<keyword evidence="2 5" id="KW-0645">Protease</keyword>
<comment type="similarity">
    <text evidence="1 5 6">Belongs to the peptidase S8 family.</text>
</comment>
<keyword evidence="3 5" id="KW-0378">Hydrolase</keyword>
<keyword evidence="9" id="KW-1185">Reference proteome</keyword>
<dbReference type="InterPro" id="IPR015500">
    <property type="entry name" value="Peptidase_S8_subtilisin-rel"/>
</dbReference>
<dbReference type="GO" id="GO:0005615">
    <property type="term" value="C:extracellular space"/>
    <property type="evidence" value="ECO:0007669"/>
    <property type="project" value="TreeGrafter"/>
</dbReference>
<dbReference type="Proteomes" id="UP000749559">
    <property type="component" value="Unassembled WGS sequence"/>
</dbReference>
<dbReference type="GO" id="GO:0006508">
    <property type="term" value="P:proteolysis"/>
    <property type="evidence" value="ECO:0007669"/>
    <property type="project" value="UniProtKB-KW"/>
</dbReference>
<feature type="active site" description="Charge relay system" evidence="5">
    <location>
        <position position="323"/>
    </location>
</feature>
<sequence>AEWRFSMTDMKVCLRLTLCLLYISIVVIQQTTAKRPPDNPRPRKILKALNRKKVIQDEYIVTLVNGLAPEEVQRHLDDTAHLYEIPNSRDIGHILKKRKRSTCVSERGQQNYFTKNGLQELVYSVFCMSDDDLETLDKDPLVKTLEEDERIGLGPKVKNYEEISDVENAYLTTRGRVRARSFRSRGSNPIRKIFGSIRRLTARRNRSRATFKSRIGMKGGGLKGSFTQLLQPQLENANESCFYEYISNFGQWGLDRIDAEHPDFDSAFSIGCSGDDVDIYIVDTGILNNHDAFRDAVTNKSRVIQGYSSVSFPDDDTTDYDGHGTHVAGVAGGHLYGVCTGANLIPVKVIDLDPETNEAVGTKTSLIEGLEWVKRMYRQRGRKAVVNLSIGGEKSVSVDDAVLSLVHEGITVVVAAGNNNTDACYDSPPDVREVIAVGCSTIGMKDGKPVDKMCPFSNYGACVDILAPGSAIQSSTISKGNPESTSETEVMSGTSMSSPFVAGAIACYLSVVDKTPTPAEVYEWLMKDSTMTGLVQMDDHQSTTSNRILSIPKCE</sequence>
<evidence type="ECO:0000256" key="3">
    <source>
        <dbReference type="ARBA" id="ARBA00022801"/>
    </source>
</evidence>
<reference evidence="8" key="1">
    <citation type="submission" date="2022-03" db="EMBL/GenBank/DDBJ databases">
        <authorList>
            <person name="Martin C."/>
        </authorList>
    </citation>
    <scope>NUCLEOTIDE SEQUENCE</scope>
</reference>
<dbReference type="EMBL" id="CAIIXF020000010">
    <property type="protein sequence ID" value="CAH1795745.1"/>
    <property type="molecule type" value="Genomic_DNA"/>
</dbReference>
<dbReference type="PROSITE" id="PS00136">
    <property type="entry name" value="SUBTILASE_ASP"/>
    <property type="match status" value="1"/>
</dbReference>
<dbReference type="InterPro" id="IPR023827">
    <property type="entry name" value="Peptidase_S8_Asp-AS"/>
</dbReference>
<evidence type="ECO:0000256" key="2">
    <source>
        <dbReference type="ARBA" id="ARBA00022670"/>
    </source>
</evidence>
<feature type="active site" description="Charge relay system" evidence="5">
    <location>
        <position position="283"/>
    </location>
</feature>
<name>A0A8J1TUE4_OWEFU</name>
<evidence type="ECO:0000313" key="8">
    <source>
        <dbReference type="EMBL" id="CAH1795745.1"/>
    </source>
</evidence>
<dbReference type="PANTHER" id="PTHR43806:SF11">
    <property type="entry name" value="CEREVISIN-RELATED"/>
    <property type="match status" value="1"/>
</dbReference>
<dbReference type="PROSITE" id="PS51892">
    <property type="entry name" value="SUBTILASE"/>
    <property type="match status" value="1"/>
</dbReference>
<organism evidence="8 9">
    <name type="scientific">Owenia fusiformis</name>
    <name type="common">Polychaete worm</name>
    <dbReference type="NCBI Taxonomy" id="6347"/>
    <lineage>
        <taxon>Eukaryota</taxon>
        <taxon>Metazoa</taxon>
        <taxon>Spiralia</taxon>
        <taxon>Lophotrochozoa</taxon>
        <taxon>Annelida</taxon>
        <taxon>Polychaeta</taxon>
        <taxon>Sedentaria</taxon>
        <taxon>Canalipalpata</taxon>
        <taxon>Sabellida</taxon>
        <taxon>Oweniida</taxon>
        <taxon>Oweniidae</taxon>
        <taxon>Owenia</taxon>
    </lineage>
</organism>
<dbReference type="InterPro" id="IPR000209">
    <property type="entry name" value="Peptidase_S8/S53_dom"/>
</dbReference>
<dbReference type="GO" id="GO:0004252">
    <property type="term" value="F:serine-type endopeptidase activity"/>
    <property type="evidence" value="ECO:0007669"/>
    <property type="project" value="UniProtKB-UniRule"/>
</dbReference>
<dbReference type="InterPro" id="IPR022398">
    <property type="entry name" value="Peptidase_S8_His-AS"/>
</dbReference>
<evidence type="ECO:0000313" key="9">
    <source>
        <dbReference type="Proteomes" id="UP000749559"/>
    </source>
</evidence>
<proteinExistence type="inferred from homology"/>
<dbReference type="CDD" id="cd04077">
    <property type="entry name" value="Peptidases_S8_PCSK9_ProteinaseK_like"/>
    <property type="match status" value="1"/>
</dbReference>
<dbReference type="PROSITE" id="PS00138">
    <property type="entry name" value="SUBTILASE_SER"/>
    <property type="match status" value="1"/>
</dbReference>
<dbReference type="Pfam" id="PF00082">
    <property type="entry name" value="Peptidase_S8"/>
    <property type="match status" value="1"/>
</dbReference>
<evidence type="ECO:0000256" key="1">
    <source>
        <dbReference type="ARBA" id="ARBA00011073"/>
    </source>
</evidence>
<dbReference type="InterPro" id="IPR023828">
    <property type="entry name" value="Peptidase_S8_Ser-AS"/>
</dbReference>
<evidence type="ECO:0000256" key="6">
    <source>
        <dbReference type="RuleBase" id="RU003355"/>
    </source>
</evidence>
<feature type="non-terminal residue" evidence="8">
    <location>
        <position position="555"/>
    </location>
</feature>
<feature type="domain" description="Peptidase S8/S53" evidence="7">
    <location>
        <begin position="274"/>
        <end position="530"/>
    </location>
</feature>